<evidence type="ECO:0000256" key="4">
    <source>
        <dbReference type="ARBA" id="ARBA00022989"/>
    </source>
</evidence>
<feature type="transmembrane region" description="Helical" evidence="6">
    <location>
        <begin position="275"/>
        <end position="296"/>
    </location>
</feature>
<feature type="transmembrane region" description="Helical" evidence="6">
    <location>
        <begin position="433"/>
        <end position="452"/>
    </location>
</feature>
<name>A0A3P1CQ03_9BACT</name>
<gene>
    <name evidence="9" type="ORF">EHT87_12385</name>
</gene>
<feature type="domain" description="MacB-like periplasmic core" evidence="8">
    <location>
        <begin position="20"/>
        <end position="235"/>
    </location>
</feature>
<dbReference type="OrthoDB" id="905059at2"/>
<feature type="domain" description="ABC3 transporter permease C-terminal" evidence="7">
    <location>
        <begin position="282"/>
        <end position="407"/>
    </location>
</feature>
<proteinExistence type="predicted"/>
<feature type="transmembrane region" description="Helical" evidence="6">
    <location>
        <begin position="21"/>
        <end position="41"/>
    </location>
</feature>
<keyword evidence="4 6" id="KW-1133">Transmembrane helix</keyword>
<feature type="transmembrane region" description="Helical" evidence="6">
    <location>
        <begin position="709"/>
        <end position="737"/>
    </location>
</feature>
<evidence type="ECO:0000259" key="7">
    <source>
        <dbReference type="Pfam" id="PF02687"/>
    </source>
</evidence>
<evidence type="ECO:0000256" key="6">
    <source>
        <dbReference type="SAM" id="Phobius"/>
    </source>
</evidence>
<dbReference type="PANTHER" id="PTHR30572">
    <property type="entry name" value="MEMBRANE COMPONENT OF TRANSPORTER-RELATED"/>
    <property type="match status" value="1"/>
</dbReference>
<dbReference type="Pfam" id="PF12704">
    <property type="entry name" value="MacB_PCD"/>
    <property type="match status" value="2"/>
</dbReference>
<keyword evidence="10" id="KW-1185">Reference proteome</keyword>
<reference evidence="9 10" key="1">
    <citation type="submission" date="2018-11" db="EMBL/GenBank/DDBJ databases">
        <authorList>
            <person name="Zhou Z."/>
            <person name="Wang G."/>
        </authorList>
    </citation>
    <scope>NUCLEOTIDE SEQUENCE [LARGE SCALE GENOMIC DNA]</scope>
    <source>
        <strain evidence="9 10">KCTC42998</strain>
    </source>
</reference>
<dbReference type="EMBL" id="RQJP01000002">
    <property type="protein sequence ID" value="RRB15328.1"/>
    <property type="molecule type" value="Genomic_DNA"/>
</dbReference>
<sequence>MIRNNLKIACRTLLRHRIYSGINISGLAVGLATTLLILLWIHHEISYDRFHTQHDRIYRVMLNLSPPSDATQTYESVPMPMADALKREIPGVARATRFSWGERTLFSFGDKSITEEGRSVEPDFLKIFHFPLLRGNPATALTEPNTLLITERLARKYFGATNPVGKVIHIDQSTDCKVVGVLADIPTNSTLRFDYLRPFQAKKIQSADWADNNIQVFVMLTPGASAEAVQTQLQRMTRRHLPTMKDRAYFLQAMNDWYLRTDFRNGRYAGGGRIVYVRLFGLVALFVLLIACINFMNLSTARAMQRAKEVGVRKAIGANQSMLIRQFLGESLLLTFLAGGLAVGLVLLVLPFFNELLGKPYFNAPAENRIFIDWQNPGYYGAYFGVLLLTGLLAGLYPAFVLSSFQPVRVLKGLRTYTVRTGWLRLPTIRESLVVVQFMASVLLVIGTVVVYRQIRFIQTINLGYQKENVLYFNWGDIDIDRLEYALQKIANTPGVKAVTLANTDFLGIGRKSYPTWPGQPANAQVLTGILNADANLLPTMGIQLKTGRNFSRTFATDTANVILNEEAVRQMKLKRPIGQLMTAEGISGKVIGVVKDFHLSTIHMRIEPLIIRYRPAETQLIFARIDGHDVPGTVRALEKTYQSLKPGFLFNYIFLDQGYDWMYRTEQQVSTLATWFSGLALFISCLGLFGLASFAVERRTKEIGIRKVLGASLSGIFMLISGEFVVLVLVAIALASFPAWYVMNDWLSQFAYKVNLSWWIFALAGSLAVFIALLTVGFQSIRAALMNPVKSLKTE</sequence>
<feature type="transmembrane region" description="Helical" evidence="6">
    <location>
        <begin position="382"/>
        <end position="405"/>
    </location>
</feature>
<dbReference type="PANTHER" id="PTHR30572:SF18">
    <property type="entry name" value="ABC-TYPE MACROLIDE FAMILY EXPORT SYSTEM PERMEASE COMPONENT 2"/>
    <property type="match status" value="1"/>
</dbReference>
<dbReference type="Proteomes" id="UP000274271">
    <property type="component" value="Unassembled WGS sequence"/>
</dbReference>
<protein>
    <submittedName>
        <fullName evidence="9">FtsX-like permease family protein</fullName>
    </submittedName>
</protein>
<accession>A0A3P1CQ03</accession>
<evidence type="ECO:0000313" key="10">
    <source>
        <dbReference type="Proteomes" id="UP000274271"/>
    </source>
</evidence>
<evidence type="ECO:0000259" key="8">
    <source>
        <dbReference type="Pfam" id="PF12704"/>
    </source>
</evidence>
<dbReference type="GO" id="GO:0005886">
    <property type="term" value="C:plasma membrane"/>
    <property type="evidence" value="ECO:0007669"/>
    <property type="project" value="UniProtKB-SubCell"/>
</dbReference>
<dbReference type="InterPro" id="IPR025857">
    <property type="entry name" value="MacB_PCD"/>
</dbReference>
<dbReference type="Pfam" id="PF02687">
    <property type="entry name" value="FtsX"/>
    <property type="match status" value="2"/>
</dbReference>
<feature type="domain" description="MacB-like periplasmic core" evidence="8">
    <location>
        <begin position="445"/>
        <end position="601"/>
    </location>
</feature>
<dbReference type="GO" id="GO:0022857">
    <property type="term" value="F:transmembrane transporter activity"/>
    <property type="evidence" value="ECO:0007669"/>
    <property type="project" value="TreeGrafter"/>
</dbReference>
<comment type="caution">
    <text evidence="9">The sequence shown here is derived from an EMBL/GenBank/DDBJ whole genome shotgun (WGS) entry which is preliminary data.</text>
</comment>
<dbReference type="InterPro" id="IPR003838">
    <property type="entry name" value="ABC3_permease_C"/>
</dbReference>
<feature type="transmembrane region" description="Helical" evidence="6">
    <location>
        <begin position="673"/>
        <end position="697"/>
    </location>
</feature>
<keyword evidence="5 6" id="KW-0472">Membrane</keyword>
<evidence type="ECO:0000256" key="1">
    <source>
        <dbReference type="ARBA" id="ARBA00004651"/>
    </source>
</evidence>
<evidence type="ECO:0000256" key="3">
    <source>
        <dbReference type="ARBA" id="ARBA00022692"/>
    </source>
</evidence>
<organism evidence="9 10">
    <name type="scientific">Larkinella knui</name>
    <dbReference type="NCBI Taxonomy" id="2025310"/>
    <lineage>
        <taxon>Bacteria</taxon>
        <taxon>Pseudomonadati</taxon>
        <taxon>Bacteroidota</taxon>
        <taxon>Cytophagia</taxon>
        <taxon>Cytophagales</taxon>
        <taxon>Spirosomataceae</taxon>
        <taxon>Larkinella</taxon>
    </lineage>
</organism>
<keyword evidence="2" id="KW-1003">Cell membrane</keyword>
<evidence type="ECO:0000256" key="5">
    <source>
        <dbReference type="ARBA" id="ARBA00023136"/>
    </source>
</evidence>
<dbReference type="AlphaFoldDB" id="A0A3P1CQ03"/>
<evidence type="ECO:0000313" key="9">
    <source>
        <dbReference type="EMBL" id="RRB15328.1"/>
    </source>
</evidence>
<keyword evidence="3 6" id="KW-0812">Transmembrane</keyword>
<feature type="transmembrane region" description="Helical" evidence="6">
    <location>
        <begin position="332"/>
        <end position="353"/>
    </location>
</feature>
<dbReference type="InterPro" id="IPR050250">
    <property type="entry name" value="Macrolide_Exporter_MacB"/>
</dbReference>
<feature type="transmembrane region" description="Helical" evidence="6">
    <location>
        <begin position="757"/>
        <end position="779"/>
    </location>
</feature>
<comment type="subcellular location">
    <subcellularLocation>
        <location evidence="1">Cell membrane</location>
        <topology evidence="1">Multi-pass membrane protein</topology>
    </subcellularLocation>
</comment>
<feature type="domain" description="ABC3 transporter permease C-terminal" evidence="7">
    <location>
        <begin position="677"/>
        <end position="789"/>
    </location>
</feature>
<evidence type="ECO:0000256" key="2">
    <source>
        <dbReference type="ARBA" id="ARBA00022475"/>
    </source>
</evidence>